<feature type="compositionally biased region" description="Basic residues" evidence="14">
    <location>
        <begin position="1"/>
        <end position="11"/>
    </location>
</feature>
<dbReference type="GO" id="GO:0004252">
    <property type="term" value="F:serine-type endopeptidase activity"/>
    <property type="evidence" value="ECO:0007669"/>
    <property type="project" value="UniProtKB-UniRule"/>
</dbReference>
<dbReference type="Proteomes" id="UP001205843">
    <property type="component" value="Unassembled WGS sequence"/>
</dbReference>
<dbReference type="GO" id="GO:0003677">
    <property type="term" value="F:DNA binding"/>
    <property type="evidence" value="ECO:0007669"/>
    <property type="project" value="UniProtKB-UniRule"/>
</dbReference>
<evidence type="ECO:0000259" key="16">
    <source>
        <dbReference type="Pfam" id="PF01726"/>
    </source>
</evidence>
<keyword evidence="18" id="KW-1185">Reference proteome</keyword>
<dbReference type="EC" id="3.4.21.88" evidence="12"/>
<dbReference type="Gene3D" id="1.10.10.10">
    <property type="entry name" value="Winged helix-like DNA-binding domain superfamily/Winged helix DNA-binding domain"/>
    <property type="match status" value="1"/>
</dbReference>
<keyword evidence="8 12" id="KW-0238">DNA-binding</keyword>
<dbReference type="SUPFAM" id="SSF46785">
    <property type="entry name" value="Winged helix' DNA-binding domain"/>
    <property type="match status" value="1"/>
</dbReference>
<keyword evidence="10 12" id="KW-0234">DNA repair</keyword>
<reference evidence="17" key="1">
    <citation type="submission" date="2022-03" db="EMBL/GenBank/DDBJ databases">
        <title>Genomic Encyclopedia of Type Strains, Phase III (KMG-III): the genomes of soil and plant-associated and newly described type strains.</title>
        <authorList>
            <person name="Whitman W."/>
        </authorList>
    </citation>
    <scope>NUCLEOTIDE SEQUENCE</scope>
    <source>
        <strain evidence="17">ANL 6-2</strain>
    </source>
</reference>
<accession>A0AAE3KCV4</accession>
<dbReference type="NCBIfam" id="TIGR00498">
    <property type="entry name" value="lexA"/>
    <property type="match status" value="1"/>
</dbReference>
<evidence type="ECO:0000313" key="17">
    <source>
        <dbReference type="EMBL" id="MCP1676129.1"/>
    </source>
</evidence>
<comment type="similarity">
    <text evidence="1 12 13">Belongs to the peptidase S24 family.</text>
</comment>
<evidence type="ECO:0000313" key="18">
    <source>
        <dbReference type="Proteomes" id="UP001205843"/>
    </source>
</evidence>
<dbReference type="SUPFAM" id="SSF51306">
    <property type="entry name" value="LexA/Signal peptidase"/>
    <property type="match status" value="1"/>
</dbReference>
<feature type="domain" description="LexA repressor DNA-binding" evidence="16">
    <location>
        <begin position="22"/>
        <end position="84"/>
    </location>
</feature>
<dbReference type="GO" id="GO:0006508">
    <property type="term" value="P:proteolysis"/>
    <property type="evidence" value="ECO:0007669"/>
    <property type="project" value="InterPro"/>
</dbReference>
<dbReference type="InterPro" id="IPR015927">
    <property type="entry name" value="Peptidase_S24_S26A/B/C"/>
</dbReference>
<evidence type="ECO:0000256" key="12">
    <source>
        <dbReference type="HAMAP-Rule" id="MF_00015"/>
    </source>
</evidence>
<dbReference type="InterPro" id="IPR039418">
    <property type="entry name" value="LexA-like"/>
</dbReference>
<dbReference type="AlphaFoldDB" id="A0AAE3KCV4"/>
<feature type="active site" description="For autocatalytic cleavage activity" evidence="12">
    <location>
        <position position="140"/>
    </location>
</feature>
<keyword evidence="7 12" id="KW-0805">Transcription regulation</keyword>
<dbReference type="PANTHER" id="PTHR33516:SF2">
    <property type="entry name" value="LEXA REPRESSOR-RELATED"/>
    <property type="match status" value="1"/>
</dbReference>
<evidence type="ECO:0000256" key="1">
    <source>
        <dbReference type="ARBA" id="ARBA00007484"/>
    </source>
</evidence>
<dbReference type="Pfam" id="PF00717">
    <property type="entry name" value="Peptidase_S24"/>
    <property type="match status" value="1"/>
</dbReference>
<keyword evidence="2 12" id="KW-0678">Repressor</keyword>
<comment type="function">
    <text evidence="12">Represses a number of genes involved in the response to DNA damage (SOS response), including recA and lexA. In the presence of single-stranded DNA, RecA interacts with LexA causing an autocatalytic cleavage which disrupts the DNA-binding part of LexA, leading to derepression of the SOS regulon and eventually DNA repair.</text>
</comment>
<proteinExistence type="inferred from homology"/>
<dbReference type="GO" id="GO:0006260">
    <property type="term" value="P:DNA replication"/>
    <property type="evidence" value="ECO:0007669"/>
    <property type="project" value="UniProtKB-UniRule"/>
</dbReference>
<evidence type="ECO:0000256" key="3">
    <source>
        <dbReference type="ARBA" id="ARBA00022705"/>
    </source>
</evidence>
<feature type="site" description="Cleavage; by autolysis" evidence="12">
    <location>
        <begin position="106"/>
        <end position="107"/>
    </location>
</feature>
<comment type="caution">
    <text evidence="17">The sequence shown here is derived from an EMBL/GenBank/DDBJ whole genome shotgun (WGS) entry which is preliminary data.</text>
</comment>
<feature type="domain" description="Peptidase S24/S26A/S26B/S26C" evidence="15">
    <location>
        <begin position="99"/>
        <end position="213"/>
    </location>
</feature>
<dbReference type="CDD" id="cd06529">
    <property type="entry name" value="S24_LexA-like"/>
    <property type="match status" value="1"/>
</dbReference>
<evidence type="ECO:0000256" key="8">
    <source>
        <dbReference type="ARBA" id="ARBA00023125"/>
    </source>
</evidence>
<dbReference type="EMBL" id="JALJXV010000008">
    <property type="protein sequence ID" value="MCP1676129.1"/>
    <property type="molecule type" value="Genomic_DNA"/>
</dbReference>
<evidence type="ECO:0000256" key="10">
    <source>
        <dbReference type="ARBA" id="ARBA00023204"/>
    </source>
</evidence>
<dbReference type="PRINTS" id="PR00726">
    <property type="entry name" value="LEXASERPTASE"/>
</dbReference>
<name>A0AAE3KCV4_9GAMM</name>
<dbReference type="HAMAP" id="MF_00015">
    <property type="entry name" value="LexA"/>
    <property type="match status" value="1"/>
</dbReference>
<dbReference type="GO" id="GO:0045892">
    <property type="term" value="P:negative regulation of DNA-templated transcription"/>
    <property type="evidence" value="ECO:0007669"/>
    <property type="project" value="UniProtKB-UniRule"/>
</dbReference>
<feature type="active site" description="For autocatalytic cleavage activity" evidence="12">
    <location>
        <position position="178"/>
    </location>
</feature>
<dbReference type="InterPro" id="IPR006197">
    <property type="entry name" value="Peptidase_S24_LexA"/>
</dbReference>
<keyword evidence="11 12" id="KW-0742">SOS response</keyword>
<evidence type="ECO:0000256" key="11">
    <source>
        <dbReference type="ARBA" id="ARBA00023236"/>
    </source>
</evidence>
<evidence type="ECO:0000256" key="5">
    <source>
        <dbReference type="ARBA" id="ARBA00022801"/>
    </source>
</evidence>
<dbReference type="GO" id="GO:0006281">
    <property type="term" value="P:DNA repair"/>
    <property type="evidence" value="ECO:0007669"/>
    <property type="project" value="UniProtKB-UniRule"/>
</dbReference>
<keyword evidence="9 12" id="KW-0804">Transcription</keyword>
<feature type="region of interest" description="Disordered" evidence="14">
    <location>
        <begin position="1"/>
        <end position="24"/>
    </location>
</feature>
<dbReference type="GO" id="GO:0009432">
    <property type="term" value="P:SOS response"/>
    <property type="evidence" value="ECO:0007669"/>
    <property type="project" value="UniProtKB-UniRule"/>
</dbReference>
<dbReference type="InterPro" id="IPR036388">
    <property type="entry name" value="WH-like_DNA-bd_sf"/>
</dbReference>
<feature type="compositionally biased region" description="Polar residues" evidence="14">
    <location>
        <begin position="12"/>
        <end position="24"/>
    </location>
</feature>
<dbReference type="RefSeq" id="WP_253480966.1">
    <property type="nucleotide sequence ID" value="NZ_JALJXV010000008.1"/>
</dbReference>
<evidence type="ECO:0000256" key="6">
    <source>
        <dbReference type="ARBA" id="ARBA00022813"/>
    </source>
</evidence>
<dbReference type="InterPro" id="IPR006200">
    <property type="entry name" value="LexA"/>
</dbReference>
<keyword evidence="5 12" id="KW-0378">Hydrolase</keyword>
<keyword evidence="3 12" id="KW-0235">DNA replication</keyword>
<gene>
    <name evidence="12" type="primary">lexA</name>
    <name evidence="17" type="ORF">J2T57_003288</name>
</gene>
<evidence type="ECO:0000256" key="2">
    <source>
        <dbReference type="ARBA" id="ARBA00022491"/>
    </source>
</evidence>
<dbReference type="InterPro" id="IPR036390">
    <property type="entry name" value="WH_DNA-bd_sf"/>
</dbReference>
<evidence type="ECO:0000256" key="14">
    <source>
        <dbReference type="SAM" id="MobiDB-lite"/>
    </source>
</evidence>
<dbReference type="Pfam" id="PF01726">
    <property type="entry name" value="LexA_DNA_bind"/>
    <property type="match status" value="1"/>
</dbReference>
<evidence type="ECO:0000256" key="4">
    <source>
        <dbReference type="ARBA" id="ARBA00022763"/>
    </source>
</evidence>
<dbReference type="InterPro" id="IPR050077">
    <property type="entry name" value="LexA_repressor"/>
</dbReference>
<dbReference type="Gene3D" id="2.10.109.10">
    <property type="entry name" value="Umud Fragment, subunit A"/>
    <property type="match status" value="1"/>
</dbReference>
<keyword evidence="6 12" id="KW-0068">Autocatalytic cleavage</keyword>
<evidence type="ECO:0000256" key="9">
    <source>
        <dbReference type="ARBA" id="ARBA00023163"/>
    </source>
</evidence>
<evidence type="ECO:0000256" key="7">
    <source>
        <dbReference type="ARBA" id="ARBA00023015"/>
    </source>
</evidence>
<comment type="subunit">
    <text evidence="12">Homodimer.</text>
</comment>
<organism evidence="17 18">
    <name type="scientific">Natronocella acetinitrilica</name>
    <dbReference type="NCBI Taxonomy" id="414046"/>
    <lineage>
        <taxon>Bacteria</taxon>
        <taxon>Pseudomonadati</taxon>
        <taxon>Pseudomonadota</taxon>
        <taxon>Gammaproteobacteria</taxon>
        <taxon>Chromatiales</taxon>
        <taxon>Ectothiorhodospiraceae</taxon>
        <taxon>Natronocella</taxon>
    </lineage>
</organism>
<dbReference type="InterPro" id="IPR036286">
    <property type="entry name" value="LexA/Signal_pep-like_sf"/>
</dbReference>
<evidence type="ECO:0000256" key="13">
    <source>
        <dbReference type="RuleBase" id="RU003991"/>
    </source>
</evidence>
<comment type="catalytic activity">
    <reaction evidence="12">
        <text>Hydrolysis of Ala-|-Gly bond in repressor LexA.</text>
        <dbReference type="EC" id="3.4.21.88"/>
    </reaction>
</comment>
<evidence type="ECO:0000259" key="15">
    <source>
        <dbReference type="Pfam" id="PF00717"/>
    </source>
</evidence>
<protein>
    <recommendedName>
        <fullName evidence="12">LexA repressor</fullName>
        <ecNumber evidence="12">3.4.21.88</ecNumber>
    </recommendedName>
</protein>
<dbReference type="PANTHER" id="PTHR33516">
    <property type="entry name" value="LEXA REPRESSOR"/>
    <property type="match status" value="1"/>
</dbReference>
<sequence length="220" mass="24031">MDSHPHSHGQHGKSQATHSAPSLTRRQQAVLDLLSQRAAEGLPAPTLMEVCEALGLRSRGSLHKHIQALVNAGLVAPTQGRRRGIHLIQPDHDSPESLPLLGRIAAGRPIEAVTDEITLNIPSELHGGRASYALEVRGDSMRDAGVLDGDWVLVEHKQQAKNGDMVVALIDGDEATLKFIQQSPEAVFLHPANPEYAVQRYTPEQVQIQGVVVAQFRRYR</sequence>
<feature type="DNA-binding region" description="H-T-H motif" evidence="12">
    <location>
        <begin position="47"/>
        <end position="67"/>
    </location>
</feature>
<keyword evidence="4 12" id="KW-0227">DNA damage</keyword>
<dbReference type="InterPro" id="IPR006199">
    <property type="entry name" value="LexA_DNA-bd_dom"/>
</dbReference>